<keyword evidence="4" id="KW-0697">Rotamase</keyword>
<dbReference type="FunFam" id="3.10.50.40:FF:000006">
    <property type="entry name" value="Peptidyl-prolyl cis-trans isomerase"/>
    <property type="match status" value="1"/>
</dbReference>
<evidence type="ECO:0000256" key="2">
    <source>
        <dbReference type="ARBA" id="ARBA00013194"/>
    </source>
</evidence>
<dbReference type="EMBL" id="UOGD01000060">
    <property type="protein sequence ID" value="VAX16774.1"/>
    <property type="molecule type" value="Genomic_DNA"/>
</dbReference>
<evidence type="ECO:0000256" key="5">
    <source>
        <dbReference type="ARBA" id="ARBA00023235"/>
    </source>
</evidence>
<dbReference type="SUPFAM" id="SSF54534">
    <property type="entry name" value="FKBP-like"/>
    <property type="match status" value="1"/>
</dbReference>
<dbReference type="InterPro" id="IPR000774">
    <property type="entry name" value="PPIase_FKBP_N"/>
</dbReference>
<dbReference type="Pfam" id="PF01346">
    <property type="entry name" value="FKBP_N"/>
    <property type="match status" value="1"/>
</dbReference>
<reference evidence="7" key="1">
    <citation type="submission" date="2018-06" db="EMBL/GenBank/DDBJ databases">
        <authorList>
            <person name="Zhirakovskaya E."/>
        </authorList>
    </citation>
    <scope>NUCLEOTIDE SEQUENCE</scope>
</reference>
<dbReference type="PRINTS" id="PR01730">
    <property type="entry name" value="INFPOTNTIATR"/>
</dbReference>
<dbReference type="PANTHER" id="PTHR43811">
    <property type="entry name" value="FKBP-TYPE PEPTIDYL-PROLYL CIS-TRANS ISOMERASE FKPA"/>
    <property type="match status" value="1"/>
</dbReference>
<comment type="catalytic activity">
    <reaction evidence="1">
        <text>[protein]-peptidylproline (omega=180) = [protein]-peptidylproline (omega=0)</text>
        <dbReference type="Rhea" id="RHEA:16237"/>
        <dbReference type="Rhea" id="RHEA-COMP:10747"/>
        <dbReference type="Rhea" id="RHEA-COMP:10748"/>
        <dbReference type="ChEBI" id="CHEBI:83833"/>
        <dbReference type="ChEBI" id="CHEBI:83834"/>
        <dbReference type="EC" id="5.2.1.8"/>
    </reaction>
</comment>
<keyword evidence="5 7" id="KW-0413">Isomerase</keyword>
<keyword evidence="3" id="KW-0732">Signal</keyword>
<dbReference type="Gene3D" id="3.10.50.40">
    <property type="match status" value="1"/>
</dbReference>
<evidence type="ECO:0000256" key="4">
    <source>
        <dbReference type="ARBA" id="ARBA00023110"/>
    </source>
</evidence>
<dbReference type="GO" id="GO:0016020">
    <property type="term" value="C:membrane"/>
    <property type="evidence" value="ECO:0007669"/>
    <property type="project" value="InterPro"/>
</dbReference>
<dbReference type="Gene3D" id="1.10.287.460">
    <property type="entry name" value="Peptidyl-prolyl cis-trans isomerase, FKBP-type, N-terminal domain"/>
    <property type="match status" value="1"/>
</dbReference>
<evidence type="ECO:0000313" key="7">
    <source>
        <dbReference type="EMBL" id="VAX16774.1"/>
    </source>
</evidence>
<feature type="non-terminal residue" evidence="7">
    <location>
        <position position="1"/>
    </location>
</feature>
<dbReference type="AlphaFoldDB" id="A0A3B1BY81"/>
<dbReference type="InterPro" id="IPR008104">
    <property type="entry name" value="INFPOTNTIATR"/>
</dbReference>
<proteinExistence type="predicted"/>
<evidence type="ECO:0000259" key="6">
    <source>
        <dbReference type="PROSITE" id="PS50059"/>
    </source>
</evidence>
<dbReference type="PROSITE" id="PS50059">
    <property type="entry name" value="FKBP_PPIASE"/>
    <property type="match status" value="1"/>
</dbReference>
<gene>
    <name evidence="7" type="ORF">MNBD_IGNAVI01-952</name>
</gene>
<accession>A0A3B1BY81</accession>
<dbReference type="EC" id="5.2.1.8" evidence="2"/>
<dbReference type="PANTHER" id="PTHR43811:SF19">
    <property type="entry name" value="39 KDA FK506-BINDING NUCLEAR PROTEIN"/>
    <property type="match status" value="1"/>
</dbReference>
<name>A0A3B1BY81_9ZZZZ</name>
<sequence>LFAVLMIGCNQSGVKNVELKTFTDSVSYSIGTDIGKNFKQQDIDINIDALSKGLADAFAESDLEITDVQSAQILNRFQKVMREKMQAKNDADATENAKKGEEFLAENKKKEGVKVTASGLQYKVIKQGKGPKPKLTDKVKVNYRGTLLDGTEFDSSYKRGKPAEFPLNGVIKGWSEGLQLMPVGSKYEFYIPADLAYGARGPQTIGPNQTLIFEVELLEIVK</sequence>
<protein>
    <recommendedName>
        <fullName evidence="2">peptidylprolyl isomerase</fullName>
        <ecNumber evidence="2">5.2.1.8</ecNumber>
    </recommendedName>
</protein>
<dbReference type="GO" id="GO:0003755">
    <property type="term" value="F:peptidyl-prolyl cis-trans isomerase activity"/>
    <property type="evidence" value="ECO:0007669"/>
    <property type="project" value="UniProtKB-KW"/>
</dbReference>
<evidence type="ECO:0000256" key="1">
    <source>
        <dbReference type="ARBA" id="ARBA00000971"/>
    </source>
</evidence>
<dbReference type="InterPro" id="IPR036944">
    <property type="entry name" value="PPIase_FKBP_N_sf"/>
</dbReference>
<organism evidence="7">
    <name type="scientific">hydrothermal vent metagenome</name>
    <dbReference type="NCBI Taxonomy" id="652676"/>
    <lineage>
        <taxon>unclassified sequences</taxon>
        <taxon>metagenomes</taxon>
        <taxon>ecological metagenomes</taxon>
    </lineage>
</organism>
<dbReference type="Pfam" id="PF00254">
    <property type="entry name" value="FKBP_C"/>
    <property type="match status" value="1"/>
</dbReference>
<feature type="domain" description="PPIase FKBP-type" evidence="6">
    <location>
        <begin position="136"/>
        <end position="221"/>
    </location>
</feature>
<dbReference type="InterPro" id="IPR001179">
    <property type="entry name" value="PPIase_FKBP_dom"/>
</dbReference>
<evidence type="ECO:0000256" key="3">
    <source>
        <dbReference type="ARBA" id="ARBA00022729"/>
    </source>
</evidence>
<dbReference type="GO" id="GO:0006457">
    <property type="term" value="P:protein folding"/>
    <property type="evidence" value="ECO:0007669"/>
    <property type="project" value="InterPro"/>
</dbReference>
<dbReference type="InterPro" id="IPR046357">
    <property type="entry name" value="PPIase_dom_sf"/>
</dbReference>